<sequence length="792" mass="82617">MPLRRHISPAAIAPPYLHISHSAPILLSLSDEKKQFHLNIAAPTGTLHRPRYGQKINSLLADLFPDCDPPLEYDNHVLEDDVVSIALRPTGGCFSDGATELLRRLFSRDARRFVNCVTRNGVLGISPTEEDDIQDAWRKVVFFESLKRRDVLEGIEGIGERENVPEWALVLAFAVRVGINNYFQRSPPSSASSITSNISTNSITGATALSTATHILQHHSLHSNLTEKLTPEQTQALFHSHTQDLLNFLLLALDSDSDAATPESVSQLDSALYAVLNTAFHLCTSHTTTKPLKFNGRAALAAVSNNTNLDALSAAAVSALSAAGANELTNMTGMQPHEMAGFLKSVGSLGSSLPGALTDPATLLRLGPSLMANPMLLANPMGLAQLALSPPGAGMGIGMGYGALGNPGFNGFNGFNGMPMSPGYGHGLSPGSASPFFNSSLNSPGSSNYFGSPNTYGSTPLTIPSPMSSPGLSPFSTSPLNPRSPVFSLAETLSPLTNNPLAASVMSNPLVASAMANPLMLANPLTNPLAMAAVTPAGLPIAALALAGMMAYNTFNASHSSSGSKAPAVPISPPTQKTAAASSSSSSTATPLSPFLAGLSSHPLLQNLPNLPKLPNLPPEMATLTANLKQGLNQTVSSLSQPFGAPLDPLGTPLFQSLQPILFAMFEVAWDTRLMMCWQLCRRGEAPVLEGEELRRWVLLEDHAGVQVMEALRGRVEGVRALLAGVQLGAPAETPEGVNEGAVDIPGVPKVVIEAPAVPVVPAEAGVGVQGAATVAVPVPVPVAIPVAVDGA</sequence>
<evidence type="ECO:0000313" key="2">
    <source>
        <dbReference type="EMBL" id="CCX04763.1"/>
    </source>
</evidence>
<protein>
    <submittedName>
        <fullName evidence="2">Uncharacterized protein</fullName>
    </submittedName>
</protein>
<keyword evidence="3" id="KW-1185">Reference proteome</keyword>
<dbReference type="AlphaFoldDB" id="U4KU52"/>
<name>U4KU52_PYROM</name>
<proteinExistence type="predicted"/>
<feature type="compositionally biased region" description="Low complexity" evidence="1">
    <location>
        <begin position="574"/>
        <end position="586"/>
    </location>
</feature>
<dbReference type="Proteomes" id="UP000018144">
    <property type="component" value="Unassembled WGS sequence"/>
</dbReference>
<gene>
    <name evidence="2" type="ORF">PCON_03654</name>
</gene>
<evidence type="ECO:0000256" key="1">
    <source>
        <dbReference type="SAM" id="MobiDB-lite"/>
    </source>
</evidence>
<accession>U4KU52</accession>
<reference evidence="2 3" key="1">
    <citation type="journal article" date="2013" name="PLoS Genet.">
        <title>The genome and development-dependent transcriptomes of Pyronema confluens: a window into fungal evolution.</title>
        <authorList>
            <person name="Traeger S."/>
            <person name="Altegoer F."/>
            <person name="Freitag M."/>
            <person name="Gabaldon T."/>
            <person name="Kempken F."/>
            <person name="Kumar A."/>
            <person name="Marcet-Houben M."/>
            <person name="Poggeler S."/>
            <person name="Stajich J.E."/>
            <person name="Nowrousian M."/>
        </authorList>
    </citation>
    <scope>NUCLEOTIDE SEQUENCE [LARGE SCALE GENOMIC DNA]</scope>
    <source>
        <strain evidence="3">CBS 100304</strain>
        <tissue evidence="2">Vegetative mycelium</tissue>
    </source>
</reference>
<feature type="region of interest" description="Disordered" evidence="1">
    <location>
        <begin position="563"/>
        <end position="586"/>
    </location>
</feature>
<organism evidence="2 3">
    <name type="scientific">Pyronema omphalodes (strain CBS 100304)</name>
    <name type="common">Pyronema confluens</name>
    <dbReference type="NCBI Taxonomy" id="1076935"/>
    <lineage>
        <taxon>Eukaryota</taxon>
        <taxon>Fungi</taxon>
        <taxon>Dikarya</taxon>
        <taxon>Ascomycota</taxon>
        <taxon>Pezizomycotina</taxon>
        <taxon>Pezizomycetes</taxon>
        <taxon>Pezizales</taxon>
        <taxon>Pyronemataceae</taxon>
        <taxon>Pyronema</taxon>
    </lineage>
</organism>
<dbReference type="OrthoDB" id="10432568at2759"/>
<dbReference type="EMBL" id="HF935217">
    <property type="protein sequence ID" value="CCX04763.1"/>
    <property type="molecule type" value="Genomic_DNA"/>
</dbReference>
<evidence type="ECO:0000313" key="3">
    <source>
        <dbReference type="Proteomes" id="UP000018144"/>
    </source>
</evidence>